<comment type="caution">
    <text evidence="1">The sequence shown here is derived from an EMBL/GenBank/DDBJ whole genome shotgun (WGS) entry which is preliminary data.</text>
</comment>
<dbReference type="Proteomes" id="UP000601108">
    <property type="component" value="Unassembled WGS sequence"/>
</dbReference>
<protein>
    <submittedName>
        <fullName evidence="1">Uncharacterized protein</fullName>
    </submittedName>
</protein>
<dbReference type="EMBL" id="BMWS01000011">
    <property type="protein sequence ID" value="GGX18243.1"/>
    <property type="molecule type" value="Genomic_DNA"/>
</dbReference>
<sequence length="129" mass="14475">MKTIVNYLGLAIMLLLIVTSSELQRIENFDSSSSNIIEVNLSKDFGSTNNVNLQPIGSNEFIQYSWSEDYEVLGKPISLSGLNLVLNELTDFNDFVTNAPLYITVSSSMKKVDIKYLFKNSLSTEAFFI</sequence>
<name>A0A918N3A5_9FLAO</name>
<gene>
    <name evidence="1" type="ORF">GCM10007384_19660</name>
</gene>
<organism evidence="1 2">
    <name type="scientific">Aquimarina muelleri</name>
    <dbReference type="NCBI Taxonomy" id="279356"/>
    <lineage>
        <taxon>Bacteria</taxon>
        <taxon>Pseudomonadati</taxon>
        <taxon>Bacteroidota</taxon>
        <taxon>Flavobacteriia</taxon>
        <taxon>Flavobacteriales</taxon>
        <taxon>Flavobacteriaceae</taxon>
        <taxon>Aquimarina</taxon>
    </lineage>
</organism>
<keyword evidence="2" id="KW-1185">Reference proteome</keyword>
<reference evidence="1 2" key="1">
    <citation type="journal article" date="2014" name="Int. J. Syst. Evol. Microbiol.">
        <title>Complete genome sequence of Corynebacterium casei LMG S-19264T (=DSM 44701T), isolated from a smear-ripened cheese.</title>
        <authorList>
            <consortium name="US DOE Joint Genome Institute (JGI-PGF)"/>
            <person name="Walter F."/>
            <person name="Albersmeier A."/>
            <person name="Kalinowski J."/>
            <person name="Ruckert C."/>
        </authorList>
    </citation>
    <scope>NUCLEOTIDE SEQUENCE [LARGE SCALE GENOMIC DNA]</scope>
    <source>
        <strain evidence="1 2">KCTC 12285</strain>
    </source>
</reference>
<proteinExistence type="predicted"/>
<accession>A0A918N3A5</accession>
<evidence type="ECO:0000313" key="1">
    <source>
        <dbReference type="EMBL" id="GGX18243.1"/>
    </source>
</evidence>
<dbReference type="AlphaFoldDB" id="A0A918N3A5"/>
<dbReference type="RefSeq" id="WP_027414379.1">
    <property type="nucleotide sequence ID" value="NZ_BMWS01000011.1"/>
</dbReference>
<evidence type="ECO:0000313" key="2">
    <source>
        <dbReference type="Proteomes" id="UP000601108"/>
    </source>
</evidence>